<protein>
    <submittedName>
        <fullName evidence="2">DUF4153 domain-containing protein</fullName>
    </submittedName>
</protein>
<feature type="transmembrane region" description="Helical" evidence="1">
    <location>
        <begin position="366"/>
        <end position="388"/>
    </location>
</feature>
<feature type="transmembrane region" description="Helical" evidence="1">
    <location>
        <begin position="83"/>
        <end position="103"/>
    </location>
</feature>
<dbReference type="KEGG" id="aant:HUK68_19380"/>
<proteinExistence type="predicted"/>
<feature type="transmembrane region" description="Helical" evidence="1">
    <location>
        <begin position="300"/>
        <end position="322"/>
    </location>
</feature>
<keyword evidence="1" id="KW-0472">Membrane</keyword>
<dbReference type="EMBL" id="CP054840">
    <property type="protein sequence ID" value="QKV54882.1"/>
    <property type="molecule type" value="Genomic_DNA"/>
</dbReference>
<dbReference type="Proteomes" id="UP000509579">
    <property type="component" value="Chromosome"/>
</dbReference>
<evidence type="ECO:0000313" key="3">
    <source>
        <dbReference type="Proteomes" id="UP000509579"/>
    </source>
</evidence>
<gene>
    <name evidence="2" type="ORF">HUK68_19380</name>
</gene>
<reference evidence="2 3" key="1">
    <citation type="submission" date="2020-06" db="EMBL/GenBank/DDBJ databases">
        <title>Acidovorax antarctica sp. nov., isolated from Corinth ice sheet soil, Antarctic Fields Peninsula.</title>
        <authorList>
            <person name="Xu Q."/>
            <person name="Peng F."/>
        </authorList>
    </citation>
    <scope>NUCLEOTIDE SEQUENCE [LARGE SCALE GENOMIC DNA]</scope>
    <source>
        <strain evidence="2 3">16-35-5</strain>
    </source>
</reference>
<feature type="transmembrane region" description="Helical" evidence="1">
    <location>
        <begin position="33"/>
        <end position="52"/>
    </location>
</feature>
<feature type="transmembrane region" description="Helical" evidence="1">
    <location>
        <begin position="260"/>
        <end position="279"/>
    </location>
</feature>
<keyword evidence="1" id="KW-0812">Transmembrane</keyword>
<sequence>MRAATLGRMPLPSTLISAPDSLDRPSTAVRNGLLAMGLLQGLLTLALVHAQWTPGWKALALLLILLPPLFMAMAVTRWRDARLWAGGAAMAGVAGVMAGWVVWGLRQSPQHDGGVFVGLGVAASLWWFVALPWFQGFLGQGRWRVAYAAHFALAWNNALMLALAALCVHLVWGVLWLWAGLFALVKVRLFVELFSAEWFVYTLTGLLAGLGLWLARTQQRPIQMMLQTLLVLGRLLLPLLAWVLVFFVLALLFTGVEGLWATRFAAALLMGVLILHTWLVNAVYQDGAAPHAPYARLLQWLVNASLIVMPVLATLACVAIGLRVRQYGWTLERVWAAAAAGVLWLYAVGYACAAAHSLRQGAARPWLPWLAPVNQAMSLLVLAVLLALQTPVLDGQRIGAASQRERLRADPAQASLDRLADLKWGYGRHGAAAIEALAQDPGFQDPELRQQLEKVRSSATRLDLPAAPRQPETVDLAAAQARIKTPAGMQRPQPDWWQWWSQQTLDQYWAEQCRFAGADCVVLSGDWDQDQQLDHLLCNLKDNGNRSCRLSARAADGQWEDQGEVAWGKTYSADAKRAANDALREGRIGAERPRWPQWQLPQQLAAGDARPFTGRLQAPD</sequence>
<keyword evidence="1" id="KW-1133">Transmembrane helix</keyword>
<feature type="transmembrane region" description="Helical" evidence="1">
    <location>
        <begin position="235"/>
        <end position="254"/>
    </location>
</feature>
<evidence type="ECO:0000313" key="2">
    <source>
        <dbReference type="EMBL" id="QKV54882.1"/>
    </source>
</evidence>
<keyword evidence="3" id="KW-1185">Reference proteome</keyword>
<accession>A0A6N1XA41</accession>
<feature type="transmembrane region" description="Helical" evidence="1">
    <location>
        <begin position="115"/>
        <end position="134"/>
    </location>
</feature>
<feature type="transmembrane region" description="Helical" evidence="1">
    <location>
        <begin position="58"/>
        <end position="76"/>
    </location>
</feature>
<feature type="transmembrane region" description="Helical" evidence="1">
    <location>
        <begin position="198"/>
        <end position="215"/>
    </location>
</feature>
<dbReference type="RefSeq" id="WP_175505678.1">
    <property type="nucleotide sequence ID" value="NZ_CP054840.1"/>
</dbReference>
<feature type="transmembrane region" description="Helical" evidence="1">
    <location>
        <begin position="334"/>
        <end position="354"/>
    </location>
</feature>
<organism evidence="2 3">
    <name type="scientific">Comamonas antarctica</name>
    <dbReference type="NCBI Taxonomy" id="2743470"/>
    <lineage>
        <taxon>Bacteria</taxon>
        <taxon>Pseudomonadati</taxon>
        <taxon>Pseudomonadota</taxon>
        <taxon>Betaproteobacteria</taxon>
        <taxon>Burkholderiales</taxon>
        <taxon>Comamonadaceae</taxon>
        <taxon>Comamonas</taxon>
    </lineage>
</organism>
<dbReference type="AlphaFoldDB" id="A0A6N1XA41"/>
<name>A0A6N1XA41_9BURK</name>
<feature type="transmembrane region" description="Helical" evidence="1">
    <location>
        <begin position="155"/>
        <end position="178"/>
    </location>
</feature>
<evidence type="ECO:0000256" key="1">
    <source>
        <dbReference type="SAM" id="Phobius"/>
    </source>
</evidence>